<evidence type="ECO:0000256" key="4">
    <source>
        <dbReference type="ARBA" id="ARBA00022475"/>
    </source>
</evidence>
<evidence type="ECO:0000256" key="1">
    <source>
        <dbReference type="ARBA" id="ARBA00004377"/>
    </source>
</evidence>
<dbReference type="PROSITE" id="PS00409">
    <property type="entry name" value="PROKAR_NTER_METHYL"/>
    <property type="match status" value="1"/>
</dbReference>
<protein>
    <recommendedName>
        <fullName evidence="3">Type II secretion system core protein G</fullName>
    </recommendedName>
</protein>
<feature type="domain" description="Type II secretion system protein GspG C-terminal" evidence="11">
    <location>
        <begin position="40"/>
        <end position="144"/>
    </location>
</feature>
<evidence type="ECO:0000313" key="12">
    <source>
        <dbReference type="EMBL" id="KWT83486.1"/>
    </source>
</evidence>
<evidence type="ECO:0000259" key="11">
    <source>
        <dbReference type="Pfam" id="PF08334"/>
    </source>
</evidence>
<dbReference type="InterPro" id="IPR000983">
    <property type="entry name" value="Bac_GSPG_pilin"/>
</dbReference>
<evidence type="ECO:0000256" key="2">
    <source>
        <dbReference type="ARBA" id="ARBA00009984"/>
    </source>
</evidence>
<keyword evidence="5" id="KW-0488">Methylation</keyword>
<keyword evidence="13" id="KW-1185">Reference proteome</keyword>
<dbReference type="Pfam" id="PF07963">
    <property type="entry name" value="N_methyl"/>
    <property type="match status" value="1"/>
</dbReference>
<dbReference type="Pfam" id="PF08334">
    <property type="entry name" value="T2SSG"/>
    <property type="match status" value="1"/>
</dbReference>
<sequence length="145" mass="16027">MGLNLKAMLIVKDKRGFTLIELLVVMLILGLLAALVAPRMFSKVGKSKQSAAKAQIELLGQALEQFKVDTGRFPSTEEGLEVLQKNPGADGWDGPYLKKNIPPDPWKRPYHYVYPGKHSDYDLYSFGADGSEGGEGENKDVTSWE</sequence>
<reference evidence="12 13" key="1">
    <citation type="submission" date="2015-11" db="EMBL/GenBank/DDBJ databases">
        <authorList>
            <person name="Lin W."/>
        </authorList>
    </citation>
    <scope>NUCLEOTIDE SEQUENCE [LARGE SCALE GENOMIC DNA]</scope>
    <source>
        <strain evidence="12 13">HCH-1</strain>
    </source>
</reference>
<dbReference type="Gene3D" id="3.30.700.10">
    <property type="entry name" value="Glycoprotein, Type 4 Pilin"/>
    <property type="match status" value="1"/>
</dbReference>
<dbReference type="InterPro" id="IPR012902">
    <property type="entry name" value="N_methyl_site"/>
</dbReference>
<keyword evidence="9 10" id="KW-0472">Membrane</keyword>
<proteinExistence type="inferred from homology"/>
<organism evidence="12 13">
    <name type="scientific">Candidatus Magnetominusculus xianensis</name>
    <dbReference type="NCBI Taxonomy" id="1748249"/>
    <lineage>
        <taxon>Bacteria</taxon>
        <taxon>Pseudomonadati</taxon>
        <taxon>Nitrospirota</taxon>
        <taxon>Nitrospiria</taxon>
        <taxon>Nitrospirales</taxon>
        <taxon>Nitrospiraceae</taxon>
        <taxon>Candidatus Magnetominusculus</taxon>
    </lineage>
</organism>
<accession>A0ABR5SEZ4</accession>
<evidence type="ECO:0000313" key="13">
    <source>
        <dbReference type="Proteomes" id="UP000060487"/>
    </source>
</evidence>
<dbReference type="PANTHER" id="PTHR30093:SF44">
    <property type="entry name" value="TYPE II SECRETION SYSTEM CORE PROTEIN G"/>
    <property type="match status" value="1"/>
</dbReference>
<comment type="subcellular location">
    <subcellularLocation>
        <location evidence="1">Cell inner membrane</location>
        <topology evidence="1">Single-pass membrane protein</topology>
    </subcellularLocation>
</comment>
<evidence type="ECO:0000256" key="8">
    <source>
        <dbReference type="ARBA" id="ARBA00022989"/>
    </source>
</evidence>
<evidence type="ECO:0000256" key="5">
    <source>
        <dbReference type="ARBA" id="ARBA00022481"/>
    </source>
</evidence>
<comment type="similarity">
    <text evidence="2">Belongs to the GSP G family.</text>
</comment>
<dbReference type="SUPFAM" id="SSF54523">
    <property type="entry name" value="Pili subunits"/>
    <property type="match status" value="1"/>
</dbReference>
<dbReference type="InterPro" id="IPR010054">
    <property type="entry name" value="Type2_sec_GspG"/>
</dbReference>
<evidence type="ECO:0000256" key="6">
    <source>
        <dbReference type="ARBA" id="ARBA00022519"/>
    </source>
</evidence>
<dbReference type="Proteomes" id="UP000060487">
    <property type="component" value="Unassembled WGS sequence"/>
</dbReference>
<comment type="caution">
    <text evidence="12">The sequence shown here is derived from an EMBL/GenBank/DDBJ whole genome shotgun (WGS) entry which is preliminary data.</text>
</comment>
<evidence type="ECO:0000256" key="3">
    <source>
        <dbReference type="ARBA" id="ARBA00020042"/>
    </source>
</evidence>
<dbReference type="NCBIfam" id="TIGR02532">
    <property type="entry name" value="IV_pilin_GFxxxE"/>
    <property type="match status" value="1"/>
</dbReference>
<dbReference type="NCBIfam" id="TIGR01710">
    <property type="entry name" value="typeII_sec_gspG"/>
    <property type="match status" value="1"/>
</dbReference>
<feature type="transmembrane region" description="Helical" evidence="10">
    <location>
        <begin position="16"/>
        <end position="37"/>
    </location>
</feature>
<keyword evidence="4" id="KW-1003">Cell membrane</keyword>
<gene>
    <name evidence="12" type="ORF">ASN18_2174</name>
</gene>
<dbReference type="InterPro" id="IPR013545">
    <property type="entry name" value="T2SS_protein-GspG_C"/>
</dbReference>
<evidence type="ECO:0000256" key="7">
    <source>
        <dbReference type="ARBA" id="ARBA00022692"/>
    </source>
</evidence>
<keyword evidence="7 10" id="KW-0812">Transmembrane</keyword>
<dbReference type="InterPro" id="IPR045584">
    <property type="entry name" value="Pilin-like"/>
</dbReference>
<keyword evidence="6" id="KW-0997">Cell inner membrane</keyword>
<dbReference type="RefSeq" id="WP_085052776.1">
    <property type="nucleotide sequence ID" value="NZ_LNQR01000076.1"/>
</dbReference>
<evidence type="ECO:0000256" key="9">
    <source>
        <dbReference type="ARBA" id="ARBA00023136"/>
    </source>
</evidence>
<dbReference type="PANTHER" id="PTHR30093">
    <property type="entry name" value="GENERAL SECRETION PATHWAY PROTEIN G"/>
    <property type="match status" value="1"/>
</dbReference>
<evidence type="ECO:0000256" key="10">
    <source>
        <dbReference type="SAM" id="Phobius"/>
    </source>
</evidence>
<name>A0ABR5SEZ4_9BACT</name>
<keyword evidence="8 10" id="KW-1133">Transmembrane helix</keyword>
<dbReference type="EMBL" id="LNQR01000076">
    <property type="protein sequence ID" value="KWT83486.1"/>
    <property type="molecule type" value="Genomic_DNA"/>
</dbReference>
<dbReference type="PRINTS" id="PR00813">
    <property type="entry name" value="BCTERIALGSPG"/>
</dbReference>